<name>A0A9D1TAR1_9FIRM</name>
<protein>
    <submittedName>
        <fullName evidence="1">Uncharacterized protein</fullName>
    </submittedName>
</protein>
<reference evidence="1" key="2">
    <citation type="journal article" date="2021" name="PeerJ">
        <title>Extensive microbial diversity within the chicken gut microbiome revealed by metagenomics and culture.</title>
        <authorList>
            <person name="Gilroy R."/>
            <person name="Ravi A."/>
            <person name="Getino M."/>
            <person name="Pursley I."/>
            <person name="Horton D.L."/>
            <person name="Alikhan N.F."/>
            <person name="Baker D."/>
            <person name="Gharbi K."/>
            <person name="Hall N."/>
            <person name="Watson M."/>
            <person name="Adriaenssens E.M."/>
            <person name="Foster-Nyarko E."/>
            <person name="Jarju S."/>
            <person name="Secka A."/>
            <person name="Antonio M."/>
            <person name="Oren A."/>
            <person name="Chaudhuri R.R."/>
            <person name="La Ragione R."/>
            <person name="Hildebrand F."/>
            <person name="Pallen M.J."/>
        </authorList>
    </citation>
    <scope>NUCLEOTIDE SEQUENCE</scope>
    <source>
        <strain evidence="1">CHK188-20938</strain>
    </source>
</reference>
<proteinExistence type="predicted"/>
<evidence type="ECO:0000313" key="1">
    <source>
        <dbReference type="EMBL" id="HIV24927.1"/>
    </source>
</evidence>
<comment type="caution">
    <text evidence="1">The sequence shown here is derived from an EMBL/GenBank/DDBJ whole genome shotgun (WGS) entry which is preliminary data.</text>
</comment>
<accession>A0A9D1TAR1</accession>
<sequence length="114" mass="13281">MVTHTAESIKKIFRASGGAARFPRKRKAICHGLCYDKNMEKGSSAAGWWKPKFQGTEDLRIWEMDRFRRAWDDWPGTDNPYQGRDRAAPREIIGIVPVSFPVHSLCFKVYFYRI</sequence>
<gene>
    <name evidence="1" type="ORF">IAB71_03930</name>
</gene>
<dbReference type="Proteomes" id="UP000824169">
    <property type="component" value="Unassembled WGS sequence"/>
</dbReference>
<dbReference type="AlphaFoldDB" id="A0A9D1TAR1"/>
<organism evidence="1 2">
    <name type="scientific">Candidatus Scatomonas pullistercoris</name>
    <dbReference type="NCBI Taxonomy" id="2840920"/>
    <lineage>
        <taxon>Bacteria</taxon>
        <taxon>Bacillati</taxon>
        <taxon>Bacillota</taxon>
        <taxon>Clostridia</taxon>
        <taxon>Lachnospirales</taxon>
        <taxon>Lachnospiraceae</taxon>
        <taxon>Lachnospiraceae incertae sedis</taxon>
        <taxon>Candidatus Scatomonas</taxon>
    </lineage>
</organism>
<reference evidence="1" key="1">
    <citation type="submission" date="2020-10" db="EMBL/GenBank/DDBJ databases">
        <authorList>
            <person name="Gilroy R."/>
        </authorList>
    </citation>
    <scope>NUCLEOTIDE SEQUENCE</scope>
    <source>
        <strain evidence="1">CHK188-20938</strain>
    </source>
</reference>
<evidence type="ECO:0000313" key="2">
    <source>
        <dbReference type="Proteomes" id="UP000824169"/>
    </source>
</evidence>
<dbReference type="EMBL" id="DVOO01000011">
    <property type="protein sequence ID" value="HIV24927.1"/>
    <property type="molecule type" value="Genomic_DNA"/>
</dbReference>